<dbReference type="Gene3D" id="2.60.120.260">
    <property type="entry name" value="Galactose-binding domain-like"/>
    <property type="match status" value="1"/>
</dbReference>
<dbReference type="InterPro" id="IPR016286">
    <property type="entry name" value="FUC_metazoa-typ"/>
</dbReference>
<dbReference type="GO" id="GO:0006004">
    <property type="term" value="P:fucose metabolic process"/>
    <property type="evidence" value="ECO:0007669"/>
    <property type="project" value="InterPro"/>
</dbReference>
<dbReference type="Gene3D" id="3.20.20.80">
    <property type="entry name" value="Glycosidases"/>
    <property type="match status" value="1"/>
</dbReference>
<dbReference type="PANTHER" id="PTHR10030">
    <property type="entry name" value="ALPHA-L-FUCOSIDASE"/>
    <property type="match status" value="1"/>
</dbReference>
<proteinExistence type="inferred from homology"/>
<dbReference type="GO" id="GO:0005764">
    <property type="term" value="C:lysosome"/>
    <property type="evidence" value="ECO:0007669"/>
    <property type="project" value="TreeGrafter"/>
</dbReference>
<comment type="caution">
    <text evidence="8">The sequence shown here is derived from an EMBL/GenBank/DDBJ whole genome shotgun (WGS) entry which is preliminary data.</text>
</comment>
<dbReference type="InterPro" id="IPR008979">
    <property type="entry name" value="Galactose-bd-like_sf"/>
</dbReference>
<keyword evidence="6 8" id="KW-0326">Glycosidase</keyword>
<keyword evidence="9" id="KW-1185">Reference proteome</keyword>
<dbReference type="Proteomes" id="UP000520814">
    <property type="component" value="Unassembled WGS sequence"/>
</dbReference>
<accession>A0A7W9SNU2</accession>
<evidence type="ECO:0000259" key="7">
    <source>
        <dbReference type="Pfam" id="PF01120"/>
    </source>
</evidence>
<evidence type="ECO:0000313" key="8">
    <source>
        <dbReference type="EMBL" id="MBB6050062.1"/>
    </source>
</evidence>
<evidence type="ECO:0000256" key="3">
    <source>
        <dbReference type="ARBA" id="ARBA00012662"/>
    </source>
</evidence>
<evidence type="ECO:0000256" key="1">
    <source>
        <dbReference type="ARBA" id="ARBA00004071"/>
    </source>
</evidence>
<comment type="similarity">
    <text evidence="2">Belongs to the glycosyl hydrolase 29 family.</text>
</comment>
<dbReference type="InterPro" id="IPR057739">
    <property type="entry name" value="Glyco_hydro_29_N"/>
</dbReference>
<dbReference type="RefSeq" id="WP_184194292.1">
    <property type="nucleotide sequence ID" value="NZ_JACHGW010000002.1"/>
</dbReference>
<evidence type="ECO:0000313" key="9">
    <source>
        <dbReference type="Proteomes" id="UP000520814"/>
    </source>
</evidence>
<keyword evidence="4" id="KW-0732">Signal</keyword>
<sequence length="596" mass="66723">MKRTFFDADRERRMAWFREARFGMFIHWGLYAVPGGVWKGRDIGGVGEWIFNSAQITVADYEPLQQQFNPVQFSAKEWVRTAKDAGMRYIVITSKHHDGFCLWDSKLTDWDVMGTPFKRDILKELAAECQKQKVKLCFYHSIMDWHHPDYLPRRGWDKRPTAEANFNRYVEYMKGQLKELLTNYGPIGIAWFDGEWEGTWTHERGEDLYKFVRSLQPSIIVNNRVDKGRQGMAGMTKGEFAGDYGTPEQEIPANGFGEGVDWESCMTLNDTWGFKSKDTHWKSAETLLKNLIDCASKGGNYLLNVGPTPEGTFPAPIVERLGMMGKWLKAHGEAIYGTQASPFPRPLSWGRVTRKGSKLYLHVFDTSQPRIVLPGLKTRIKGAHTLVGYSKPGTLQIDSRGNRTGSFSFSKERIPVPAVASPEGVALTLPERLKDQTIPVIVLELDGPPVVEATLPSQDAQGTVTLVAADAKIEGGTARYEAEKNCIGYWTDIKDTVSWEFQLTKPGNFIPELQLAAPRSAAGAQYTLEVRTGGTVTRWSGLVPDTGDWNAFQTVVLAPPPGPYALGVGRYVLRVIPKTKPGEGVMNLRSVRLKPV</sequence>
<feature type="domain" description="Glycoside hydrolase family 29 N-terminal" evidence="7">
    <location>
        <begin position="9"/>
        <end position="333"/>
    </location>
</feature>
<keyword evidence="5 8" id="KW-0378">Hydrolase</keyword>
<dbReference type="Pfam" id="PF01120">
    <property type="entry name" value="Alpha_L_fucos"/>
    <property type="match status" value="1"/>
</dbReference>
<evidence type="ECO:0000256" key="6">
    <source>
        <dbReference type="ARBA" id="ARBA00023295"/>
    </source>
</evidence>
<dbReference type="EMBL" id="JACHGW010000002">
    <property type="protein sequence ID" value="MBB6050062.1"/>
    <property type="molecule type" value="Genomic_DNA"/>
</dbReference>
<evidence type="ECO:0000256" key="2">
    <source>
        <dbReference type="ARBA" id="ARBA00007951"/>
    </source>
</evidence>
<organism evidence="8 9">
    <name type="scientific">Armatimonas rosea</name>
    <dbReference type="NCBI Taxonomy" id="685828"/>
    <lineage>
        <taxon>Bacteria</taxon>
        <taxon>Bacillati</taxon>
        <taxon>Armatimonadota</taxon>
        <taxon>Armatimonadia</taxon>
        <taxon>Armatimonadales</taxon>
        <taxon>Armatimonadaceae</taxon>
        <taxon>Armatimonas</taxon>
    </lineage>
</organism>
<reference evidence="8 9" key="1">
    <citation type="submission" date="2020-08" db="EMBL/GenBank/DDBJ databases">
        <title>Genomic Encyclopedia of Type Strains, Phase IV (KMG-IV): sequencing the most valuable type-strain genomes for metagenomic binning, comparative biology and taxonomic classification.</title>
        <authorList>
            <person name="Goeker M."/>
        </authorList>
    </citation>
    <scope>NUCLEOTIDE SEQUENCE [LARGE SCALE GENOMIC DNA]</scope>
    <source>
        <strain evidence="8 9">DSM 23562</strain>
    </source>
</reference>
<gene>
    <name evidence="8" type="ORF">HNQ39_001853</name>
</gene>
<dbReference type="SUPFAM" id="SSF49785">
    <property type="entry name" value="Galactose-binding domain-like"/>
    <property type="match status" value="1"/>
</dbReference>
<comment type="function">
    <text evidence="1">Alpha-L-fucosidase is responsible for hydrolyzing the alpha-1,6-linked fucose joined to the reducing-end N-acetylglucosamine of the carbohydrate moieties of glycoproteins.</text>
</comment>
<dbReference type="SMART" id="SM00812">
    <property type="entry name" value="Alpha_L_fucos"/>
    <property type="match status" value="1"/>
</dbReference>
<protein>
    <recommendedName>
        <fullName evidence="3">alpha-L-fucosidase</fullName>
        <ecNumber evidence="3">3.2.1.51</ecNumber>
    </recommendedName>
</protein>
<dbReference type="GO" id="GO:0016139">
    <property type="term" value="P:glycoside catabolic process"/>
    <property type="evidence" value="ECO:0007669"/>
    <property type="project" value="TreeGrafter"/>
</dbReference>
<evidence type="ECO:0000256" key="5">
    <source>
        <dbReference type="ARBA" id="ARBA00022801"/>
    </source>
</evidence>
<dbReference type="PRINTS" id="PR00741">
    <property type="entry name" value="GLHYDRLASE29"/>
</dbReference>
<dbReference type="SUPFAM" id="SSF51445">
    <property type="entry name" value="(Trans)glycosidases"/>
    <property type="match status" value="1"/>
</dbReference>
<dbReference type="PANTHER" id="PTHR10030:SF37">
    <property type="entry name" value="ALPHA-L-FUCOSIDASE-RELATED"/>
    <property type="match status" value="1"/>
</dbReference>
<dbReference type="AlphaFoldDB" id="A0A7W9SNU2"/>
<dbReference type="InterPro" id="IPR000933">
    <property type="entry name" value="Glyco_hydro_29"/>
</dbReference>
<dbReference type="GO" id="GO:0004560">
    <property type="term" value="F:alpha-L-fucosidase activity"/>
    <property type="evidence" value="ECO:0007669"/>
    <property type="project" value="UniProtKB-EC"/>
</dbReference>
<name>A0A7W9SNU2_ARMRO</name>
<dbReference type="EC" id="3.2.1.51" evidence="3"/>
<dbReference type="InterPro" id="IPR017853">
    <property type="entry name" value="GH"/>
</dbReference>
<evidence type="ECO:0000256" key="4">
    <source>
        <dbReference type="ARBA" id="ARBA00022729"/>
    </source>
</evidence>